<keyword evidence="1" id="KW-0732">Signal</keyword>
<comment type="caution">
    <text evidence="2">The sequence shown here is derived from an EMBL/GenBank/DDBJ whole genome shotgun (WGS) entry which is preliminary data.</text>
</comment>
<dbReference type="Proteomes" id="UP000735302">
    <property type="component" value="Unassembled WGS sequence"/>
</dbReference>
<evidence type="ECO:0000256" key="1">
    <source>
        <dbReference type="SAM" id="SignalP"/>
    </source>
</evidence>
<proteinExistence type="predicted"/>
<dbReference type="EMBL" id="BLXT01005114">
    <property type="protein sequence ID" value="GFO19865.1"/>
    <property type="molecule type" value="Genomic_DNA"/>
</dbReference>
<name>A0AAV4BK59_9GAST</name>
<protein>
    <submittedName>
        <fullName evidence="2">Uncharacterized protein</fullName>
    </submittedName>
</protein>
<gene>
    <name evidence="2" type="ORF">PoB_004637000</name>
</gene>
<organism evidence="2 3">
    <name type="scientific">Plakobranchus ocellatus</name>
    <dbReference type="NCBI Taxonomy" id="259542"/>
    <lineage>
        <taxon>Eukaryota</taxon>
        <taxon>Metazoa</taxon>
        <taxon>Spiralia</taxon>
        <taxon>Lophotrochozoa</taxon>
        <taxon>Mollusca</taxon>
        <taxon>Gastropoda</taxon>
        <taxon>Heterobranchia</taxon>
        <taxon>Euthyneura</taxon>
        <taxon>Panpulmonata</taxon>
        <taxon>Sacoglossa</taxon>
        <taxon>Placobranchoidea</taxon>
        <taxon>Plakobranchidae</taxon>
        <taxon>Plakobranchus</taxon>
    </lineage>
</organism>
<feature type="signal peptide" evidence="1">
    <location>
        <begin position="1"/>
        <end position="18"/>
    </location>
</feature>
<accession>A0AAV4BK59</accession>
<keyword evidence="3" id="KW-1185">Reference proteome</keyword>
<reference evidence="2 3" key="1">
    <citation type="journal article" date="2021" name="Elife">
        <title>Chloroplast acquisition without the gene transfer in kleptoplastic sea slugs, Plakobranchus ocellatus.</title>
        <authorList>
            <person name="Maeda T."/>
            <person name="Takahashi S."/>
            <person name="Yoshida T."/>
            <person name="Shimamura S."/>
            <person name="Takaki Y."/>
            <person name="Nagai Y."/>
            <person name="Toyoda A."/>
            <person name="Suzuki Y."/>
            <person name="Arimoto A."/>
            <person name="Ishii H."/>
            <person name="Satoh N."/>
            <person name="Nishiyama T."/>
            <person name="Hasebe M."/>
            <person name="Maruyama T."/>
            <person name="Minagawa J."/>
            <person name="Obokata J."/>
            <person name="Shigenobu S."/>
        </authorList>
    </citation>
    <scope>NUCLEOTIDE SEQUENCE [LARGE SCALE GENOMIC DNA]</scope>
</reference>
<sequence>MKTIVAVVSLLLASHALCGEVCYEPQSESRFYLTLSMGELFIAQDFTQGLWLISFGPGPNSDSWCLVDLNTNYTYLSTPATGCKYHLYTAESNELFGQCLPPRATEVNTGSLIDFYYQTLSIMGEEFSWVIGVTPVDGTPYYKRSVSRFEHAGVVDREVGILADYSSTISDPTIFNKDLSSCVDGLI</sequence>
<evidence type="ECO:0000313" key="2">
    <source>
        <dbReference type="EMBL" id="GFO19865.1"/>
    </source>
</evidence>
<dbReference type="AlphaFoldDB" id="A0AAV4BK59"/>
<feature type="chain" id="PRO_5043382916" evidence="1">
    <location>
        <begin position="19"/>
        <end position="187"/>
    </location>
</feature>
<evidence type="ECO:0000313" key="3">
    <source>
        <dbReference type="Proteomes" id="UP000735302"/>
    </source>
</evidence>